<dbReference type="Proteomes" id="UP001305779">
    <property type="component" value="Unassembled WGS sequence"/>
</dbReference>
<feature type="region of interest" description="Disordered" evidence="1">
    <location>
        <begin position="437"/>
        <end position="491"/>
    </location>
</feature>
<feature type="compositionally biased region" description="Polar residues" evidence="1">
    <location>
        <begin position="69"/>
        <end position="78"/>
    </location>
</feature>
<protein>
    <submittedName>
        <fullName evidence="3">Uncharacterized protein</fullName>
    </submittedName>
</protein>
<accession>A0ABR0E0B4</accession>
<feature type="region of interest" description="Disordered" evidence="1">
    <location>
        <begin position="21"/>
        <end position="78"/>
    </location>
</feature>
<feature type="region of interest" description="Disordered" evidence="1">
    <location>
        <begin position="198"/>
        <end position="231"/>
    </location>
</feature>
<proteinExistence type="predicted"/>
<keyword evidence="4" id="KW-1185">Reference proteome</keyword>
<evidence type="ECO:0000313" key="4">
    <source>
        <dbReference type="Proteomes" id="UP001305779"/>
    </source>
</evidence>
<gene>
    <name evidence="3" type="ORF">PRZ48_014218</name>
</gene>
<evidence type="ECO:0000313" key="3">
    <source>
        <dbReference type="EMBL" id="KAK4494862.1"/>
    </source>
</evidence>
<feature type="compositionally biased region" description="Basic and acidic residues" evidence="1">
    <location>
        <begin position="25"/>
        <end position="34"/>
    </location>
</feature>
<comment type="caution">
    <text evidence="3">The sequence shown here is derived from an EMBL/GenBank/DDBJ whole genome shotgun (WGS) entry which is preliminary data.</text>
</comment>
<feature type="chain" id="PRO_5045122633" evidence="2">
    <location>
        <begin position="21"/>
        <end position="491"/>
    </location>
</feature>
<feature type="compositionally biased region" description="Basic and acidic residues" evidence="1">
    <location>
        <begin position="198"/>
        <end position="209"/>
    </location>
</feature>
<feature type="compositionally biased region" description="Low complexity" evidence="1">
    <location>
        <begin position="459"/>
        <end position="477"/>
    </location>
</feature>
<feature type="region of interest" description="Disordered" evidence="1">
    <location>
        <begin position="258"/>
        <end position="286"/>
    </location>
</feature>
<keyword evidence="2" id="KW-0732">Signal</keyword>
<evidence type="ECO:0000256" key="1">
    <source>
        <dbReference type="SAM" id="MobiDB-lite"/>
    </source>
</evidence>
<sequence>MTSLKHLLPILLVSINGVLGGKKGTNPDDKKHLLGSDTPAGSQSGSGAPSLLNSESGSGSSKSMPAAQVPSSSGPSAVTQGQFDKLFGSVAKAGSCKKYQNKILTAYNEVLAMINAGVDAVNEMGVVGPGGREDENKDRYNELMGPFEAMFGITDEAKQADDLKAVKANYEAILAKHQVNPGEKGPRWQIRCGDDFLEWKDANDPDPRKRPPATEPDPRKGGSRNKVVKNTLAHSKYPDSAWYAANMSPEHMLLTTSESTSVGAQPGGSSFKDRVKSMGKSKSKGGICDQPGTYAVSFPKAGLLVLCPNILDIEKTKAKGPLPEGTLPPVKEWSLAAVKPHIHQNMGFNEYMPTLPQIWLHHMFHYALQWTEGSTPDSHSPHVLGWPAAQAVAAKNQKQALKSPENYAVFGAAMYLSEWRWGVNGHVMGRIQSPAQVLKTGSSGGSGHSDPFKDPDPFQDPQSPEGSESEAESSGSSDHGRRDRVMRRFEA</sequence>
<reference evidence="3 4" key="1">
    <citation type="journal article" date="2023" name="G3 (Bethesda)">
        <title>A chromosome-level genome assembly of Zasmidium syzygii isolated from banana leaves.</title>
        <authorList>
            <person name="van Westerhoven A.C."/>
            <person name="Mehrabi R."/>
            <person name="Talebi R."/>
            <person name="Steentjes M.B.F."/>
            <person name="Corcolon B."/>
            <person name="Chong P.A."/>
            <person name="Kema G.H.J."/>
            <person name="Seidl M.F."/>
        </authorList>
    </citation>
    <scope>NUCLEOTIDE SEQUENCE [LARGE SCALE GENOMIC DNA]</scope>
    <source>
        <strain evidence="3 4">P124</strain>
    </source>
</reference>
<name>A0ABR0E0B4_ZASCE</name>
<feature type="compositionally biased region" description="Basic and acidic residues" evidence="1">
    <location>
        <begin position="478"/>
        <end position="491"/>
    </location>
</feature>
<feature type="signal peptide" evidence="2">
    <location>
        <begin position="1"/>
        <end position="20"/>
    </location>
</feature>
<evidence type="ECO:0000256" key="2">
    <source>
        <dbReference type="SAM" id="SignalP"/>
    </source>
</evidence>
<organism evidence="3 4">
    <name type="scientific">Zasmidium cellare</name>
    <name type="common">Wine cellar mold</name>
    <name type="synonym">Racodium cellare</name>
    <dbReference type="NCBI Taxonomy" id="395010"/>
    <lineage>
        <taxon>Eukaryota</taxon>
        <taxon>Fungi</taxon>
        <taxon>Dikarya</taxon>
        <taxon>Ascomycota</taxon>
        <taxon>Pezizomycotina</taxon>
        <taxon>Dothideomycetes</taxon>
        <taxon>Dothideomycetidae</taxon>
        <taxon>Mycosphaerellales</taxon>
        <taxon>Mycosphaerellaceae</taxon>
        <taxon>Zasmidium</taxon>
    </lineage>
</organism>
<dbReference type="EMBL" id="JAXOVC010000013">
    <property type="protein sequence ID" value="KAK4494862.1"/>
    <property type="molecule type" value="Genomic_DNA"/>
</dbReference>
<feature type="compositionally biased region" description="Low complexity" evidence="1">
    <location>
        <begin position="39"/>
        <end position="63"/>
    </location>
</feature>